<feature type="compositionally biased region" description="Polar residues" evidence="1">
    <location>
        <begin position="190"/>
        <end position="202"/>
    </location>
</feature>
<sequence>MFLYMLVFMAYHSSRWIPRNQRLKFQIVNAVFTAAVLVPQLYVMGRPKSSRYCRQPLLNNLSASIALSFIASGFSVIFTLMDPVPQSVWAAYHVFGLLSCGHGLCTAILTLTAAACVRKTIIVCFTIKQNPSQWFVCVSTGPNHPRAVPHVPDSNSGLDSEYRFFPGERRTVVDDEAPSNGPKPRLKRSSCPTSETAHIKNS</sequence>
<organism evidence="3 4">
    <name type="scientific">Stegastes partitus</name>
    <name type="common">bicolor damselfish</name>
    <dbReference type="NCBI Taxonomy" id="144197"/>
    <lineage>
        <taxon>Eukaryota</taxon>
        <taxon>Metazoa</taxon>
        <taxon>Chordata</taxon>
        <taxon>Craniata</taxon>
        <taxon>Vertebrata</taxon>
        <taxon>Euteleostomi</taxon>
        <taxon>Actinopterygii</taxon>
        <taxon>Neopterygii</taxon>
        <taxon>Teleostei</taxon>
        <taxon>Neoteleostei</taxon>
        <taxon>Acanthomorphata</taxon>
        <taxon>Ovalentaria</taxon>
        <taxon>Pomacentridae</taxon>
        <taxon>Stegastes</taxon>
    </lineage>
</organism>
<name>A0A9Y4N866_9TELE</name>
<dbReference type="GeneID" id="103362665"/>
<dbReference type="RefSeq" id="XP_008287325.1">
    <property type="nucleotide sequence ID" value="XM_008289103.1"/>
</dbReference>
<keyword evidence="3" id="KW-1185">Reference proteome</keyword>
<protein>
    <submittedName>
        <fullName evidence="4">Uncharacterized protein LOC103362665 isoform X2</fullName>
    </submittedName>
</protein>
<keyword evidence="2" id="KW-1133">Transmembrane helix</keyword>
<feature type="region of interest" description="Disordered" evidence="1">
    <location>
        <begin position="172"/>
        <end position="202"/>
    </location>
</feature>
<feature type="transmembrane region" description="Helical" evidence="2">
    <location>
        <begin position="90"/>
        <end position="117"/>
    </location>
</feature>
<evidence type="ECO:0000313" key="3">
    <source>
        <dbReference type="Proteomes" id="UP000694891"/>
    </source>
</evidence>
<feature type="transmembrane region" description="Helical" evidence="2">
    <location>
        <begin position="57"/>
        <end position="78"/>
    </location>
</feature>
<dbReference type="AlphaFoldDB" id="A0A9Y4N866"/>
<keyword evidence="2" id="KW-0812">Transmembrane</keyword>
<reference evidence="4" key="1">
    <citation type="submission" date="2025-08" db="UniProtKB">
        <authorList>
            <consortium name="RefSeq"/>
        </authorList>
    </citation>
    <scope>IDENTIFICATION</scope>
</reference>
<evidence type="ECO:0000313" key="4">
    <source>
        <dbReference type="RefSeq" id="XP_008287325.1"/>
    </source>
</evidence>
<proteinExistence type="predicted"/>
<dbReference type="Proteomes" id="UP000694891">
    <property type="component" value="Unplaced"/>
</dbReference>
<gene>
    <name evidence="4" type="primary">LOC103362665</name>
</gene>
<feature type="transmembrane region" description="Helical" evidence="2">
    <location>
        <begin position="25"/>
        <end position="45"/>
    </location>
</feature>
<keyword evidence="2" id="KW-0472">Membrane</keyword>
<evidence type="ECO:0000256" key="2">
    <source>
        <dbReference type="SAM" id="Phobius"/>
    </source>
</evidence>
<evidence type="ECO:0000256" key="1">
    <source>
        <dbReference type="SAM" id="MobiDB-lite"/>
    </source>
</evidence>
<accession>A0A9Y4N866</accession>